<dbReference type="EMBL" id="CP045894">
    <property type="protein sequence ID" value="QQP55513.1"/>
    <property type="molecule type" value="Genomic_DNA"/>
</dbReference>
<reference evidence="2" key="1">
    <citation type="submission" date="2021-01" db="EMBL/GenBank/DDBJ databases">
        <title>Caligus Genome Assembly.</title>
        <authorList>
            <person name="Gallardo-Escarate C."/>
        </authorList>
    </citation>
    <scope>NUCLEOTIDE SEQUENCE [LARGE SCALE GENOMIC DNA]</scope>
</reference>
<gene>
    <name evidence="1" type="ORF">FKW44_008724</name>
</gene>
<dbReference type="AlphaFoldDB" id="A0A7T8KGJ1"/>
<proteinExistence type="predicted"/>
<dbReference type="Proteomes" id="UP000595437">
    <property type="component" value="Chromosome 5"/>
</dbReference>
<protein>
    <submittedName>
        <fullName evidence="1">Uncharacterized protein</fullName>
    </submittedName>
</protein>
<evidence type="ECO:0000313" key="1">
    <source>
        <dbReference type="EMBL" id="QQP55513.1"/>
    </source>
</evidence>
<organism evidence="1 2">
    <name type="scientific">Caligus rogercresseyi</name>
    <name type="common">Sea louse</name>
    <dbReference type="NCBI Taxonomy" id="217165"/>
    <lineage>
        <taxon>Eukaryota</taxon>
        <taxon>Metazoa</taxon>
        <taxon>Ecdysozoa</taxon>
        <taxon>Arthropoda</taxon>
        <taxon>Crustacea</taxon>
        <taxon>Multicrustacea</taxon>
        <taxon>Hexanauplia</taxon>
        <taxon>Copepoda</taxon>
        <taxon>Siphonostomatoida</taxon>
        <taxon>Caligidae</taxon>
        <taxon>Caligus</taxon>
    </lineage>
</organism>
<evidence type="ECO:0000313" key="2">
    <source>
        <dbReference type="Proteomes" id="UP000595437"/>
    </source>
</evidence>
<keyword evidence="2" id="KW-1185">Reference proteome</keyword>
<accession>A0A7T8KGJ1</accession>
<sequence length="83" mass="9043">MSISSSPPPCKIVLPTHINSILSAVKTHGDTLHGVMSNYLIRYGKLLSRSMRLKKSLEDFAISSNISSKESGAPEELLELSDD</sequence>
<name>A0A7T8KGJ1_CALRO</name>